<accession>A0AAV0C467</accession>
<reference evidence="3" key="1">
    <citation type="submission" date="2022-07" db="EMBL/GenBank/DDBJ databases">
        <authorList>
            <person name="Macas J."/>
            <person name="Novak P."/>
            <person name="Neumann P."/>
        </authorList>
    </citation>
    <scope>NUCLEOTIDE SEQUENCE</scope>
</reference>
<dbReference type="GO" id="GO:0070042">
    <property type="term" value="F:rRNA (uridine-N3-)-methyltransferase activity"/>
    <property type="evidence" value="ECO:0007669"/>
    <property type="project" value="InterPro"/>
</dbReference>
<dbReference type="EMBL" id="CAMAPF010000011">
    <property type="protein sequence ID" value="CAH9063998.1"/>
    <property type="molecule type" value="Genomic_DNA"/>
</dbReference>
<comment type="caution">
    <text evidence="3">The sequence shown here is derived from an EMBL/GenBank/DDBJ whole genome shotgun (WGS) entry which is preliminary data.</text>
</comment>
<keyword evidence="4" id="KW-1185">Reference proteome</keyword>
<dbReference type="InterPro" id="IPR019446">
    <property type="entry name" value="BMT5-like"/>
</dbReference>
<name>A0AAV0C467_9ASTE</name>
<evidence type="ECO:0000259" key="2">
    <source>
        <dbReference type="Pfam" id="PF10354"/>
    </source>
</evidence>
<gene>
    <name evidence="3" type="ORF">CEPIT_LOCUS2036</name>
</gene>
<dbReference type="AlphaFoldDB" id="A0AAV0C467"/>
<protein>
    <recommendedName>
        <fullName evidence="2">25S rRNA (uridine-N(3))-methyltransferase BMT5-like domain-containing protein</fullName>
    </recommendedName>
</protein>
<dbReference type="PANTHER" id="PTHR11538">
    <property type="entry name" value="PHENYLALANYL-TRNA SYNTHETASE"/>
    <property type="match status" value="1"/>
</dbReference>
<dbReference type="FunFam" id="3.40.50.150:FF:000440">
    <property type="entry name" value="Os09g0479300 protein"/>
    <property type="match status" value="1"/>
</dbReference>
<dbReference type="Proteomes" id="UP001152523">
    <property type="component" value="Unassembled WGS sequence"/>
</dbReference>
<evidence type="ECO:0000256" key="1">
    <source>
        <dbReference type="SAM" id="MobiDB-lite"/>
    </source>
</evidence>
<organism evidence="3 4">
    <name type="scientific">Cuscuta epithymum</name>
    <dbReference type="NCBI Taxonomy" id="186058"/>
    <lineage>
        <taxon>Eukaryota</taxon>
        <taxon>Viridiplantae</taxon>
        <taxon>Streptophyta</taxon>
        <taxon>Embryophyta</taxon>
        <taxon>Tracheophyta</taxon>
        <taxon>Spermatophyta</taxon>
        <taxon>Magnoliopsida</taxon>
        <taxon>eudicotyledons</taxon>
        <taxon>Gunneridae</taxon>
        <taxon>Pentapetalae</taxon>
        <taxon>asterids</taxon>
        <taxon>lamiids</taxon>
        <taxon>Solanales</taxon>
        <taxon>Convolvulaceae</taxon>
        <taxon>Cuscuteae</taxon>
        <taxon>Cuscuta</taxon>
        <taxon>Cuscuta subgen. Cuscuta</taxon>
    </lineage>
</organism>
<evidence type="ECO:0000313" key="4">
    <source>
        <dbReference type="Proteomes" id="UP001152523"/>
    </source>
</evidence>
<feature type="region of interest" description="Disordered" evidence="1">
    <location>
        <begin position="232"/>
        <end position="257"/>
    </location>
</feature>
<dbReference type="Pfam" id="PF10354">
    <property type="entry name" value="BMT5-like"/>
    <property type="match status" value="1"/>
</dbReference>
<sequence>MSSVQNIMMMEKRVCEEVDDEEEKWVKHYSSLHHILLVGDGDFSFSLCLANSFGSASNIVASSLDSFDRVTRKYRNAKSNIEKLKHLGATVLHGVDAIKMKLHADLRMRKFDRIIFNFPHAGFHGKEDSSSLIQMHRKVVSGFFRSASGMLRAEGEVHVNHKTTAPFCHWDITGLALNSSLVLVDYDDFHITDYPGYSNKRGDGRRCDEPFPLGQCGTFKFIFSPHAAKRNPNPPASHCYGRSAAQRPPPPILQPQQLSAPSHCAAASAILKPFENECYQFFGGYFNHVLATFGKLEHDIQASVRQGITHAYRKYMAEKGGSSCSSFNGYINLLEQLLNLSKMRSEWLKNNLFYLHQQPLM</sequence>
<dbReference type="GO" id="GO:0005737">
    <property type="term" value="C:cytoplasm"/>
    <property type="evidence" value="ECO:0007669"/>
    <property type="project" value="TreeGrafter"/>
</dbReference>
<dbReference type="GO" id="GO:0070475">
    <property type="term" value="P:rRNA base methylation"/>
    <property type="evidence" value="ECO:0007669"/>
    <property type="project" value="InterPro"/>
</dbReference>
<evidence type="ECO:0000313" key="3">
    <source>
        <dbReference type="EMBL" id="CAH9063998.1"/>
    </source>
</evidence>
<dbReference type="PANTHER" id="PTHR11538:SF26">
    <property type="entry name" value="FERREDOXIN-FOLD ANTICODON-BINDING DOMAIN-CONTAINING PROTEIN 1"/>
    <property type="match status" value="1"/>
</dbReference>
<proteinExistence type="predicted"/>
<feature type="domain" description="25S rRNA (uridine-N(3))-methyltransferase BMT5-like" evidence="2">
    <location>
        <begin position="36"/>
        <end position="201"/>
    </location>
</feature>